<sequence length="213" mass="22523">MTSGRTYRRGMTQRSPSATLSFPASTSPVPRFVRALARRWPALLGLAFAAFNLVTDDPNSITAVLLVLVLATTAYVVIAALVRPRWSWPVLGVLVVVVVTARLLSSGPVVELAAMTAVAVGAITVGAVRGTFSRPGPWRWQPFAAVGFMALGLGALWLSPEGGRVLIAVGLIGHAVWDVAHWRRHAVVSRSLAEWCAALDLTLGVGVLVLALA</sequence>
<dbReference type="EMBL" id="BJZS01000099">
    <property type="protein sequence ID" value="GEO96870.1"/>
    <property type="molecule type" value="Genomic_DNA"/>
</dbReference>
<dbReference type="STRING" id="388357.GCA_001580365_02308"/>
<organism evidence="3 4">
    <name type="scientific">Kocuria turfanensis</name>
    <dbReference type="NCBI Taxonomy" id="388357"/>
    <lineage>
        <taxon>Bacteria</taxon>
        <taxon>Bacillati</taxon>
        <taxon>Actinomycetota</taxon>
        <taxon>Actinomycetes</taxon>
        <taxon>Micrococcales</taxon>
        <taxon>Micrococcaceae</taxon>
        <taxon>Kocuria</taxon>
    </lineage>
</organism>
<protein>
    <submittedName>
        <fullName evidence="3">Uncharacterized protein</fullName>
    </submittedName>
</protein>
<keyword evidence="2" id="KW-1133">Transmembrane helix</keyword>
<feature type="transmembrane region" description="Helical" evidence="2">
    <location>
        <begin position="140"/>
        <end position="158"/>
    </location>
</feature>
<dbReference type="AlphaFoldDB" id="A0A512IGT3"/>
<name>A0A512IGT3_9MICC</name>
<keyword evidence="4" id="KW-1185">Reference proteome</keyword>
<feature type="transmembrane region" description="Helical" evidence="2">
    <location>
        <begin position="36"/>
        <end position="54"/>
    </location>
</feature>
<reference evidence="3 4" key="1">
    <citation type="submission" date="2019-07" db="EMBL/GenBank/DDBJ databases">
        <title>Whole genome shotgun sequence of Kocuria turfanensis NBRC 107627.</title>
        <authorList>
            <person name="Hosoyama A."/>
            <person name="Uohara A."/>
            <person name="Ohji S."/>
            <person name="Ichikawa N."/>
        </authorList>
    </citation>
    <scope>NUCLEOTIDE SEQUENCE [LARGE SCALE GENOMIC DNA]</scope>
    <source>
        <strain evidence="3 4">NBRC 107627</strain>
    </source>
</reference>
<accession>A0A512IGT3</accession>
<evidence type="ECO:0000313" key="4">
    <source>
        <dbReference type="Proteomes" id="UP000321103"/>
    </source>
</evidence>
<feature type="region of interest" description="Disordered" evidence="1">
    <location>
        <begin position="1"/>
        <end position="24"/>
    </location>
</feature>
<gene>
    <name evidence="3" type="ORF">KTU01_29930</name>
</gene>
<evidence type="ECO:0000256" key="1">
    <source>
        <dbReference type="SAM" id="MobiDB-lite"/>
    </source>
</evidence>
<keyword evidence="2" id="KW-0812">Transmembrane</keyword>
<feature type="transmembrane region" description="Helical" evidence="2">
    <location>
        <begin position="110"/>
        <end position="128"/>
    </location>
</feature>
<feature type="transmembrane region" description="Helical" evidence="2">
    <location>
        <begin position="60"/>
        <end position="81"/>
    </location>
</feature>
<keyword evidence="2" id="KW-0472">Membrane</keyword>
<feature type="compositionally biased region" description="Polar residues" evidence="1">
    <location>
        <begin position="12"/>
        <end position="24"/>
    </location>
</feature>
<evidence type="ECO:0000256" key="2">
    <source>
        <dbReference type="SAM" id="Phobius"/>
    </source>
</evidence>
<dbReference type="Proteomes" id="UP000321103">
    <property type="component" value="Unassembled WGS sequence"/>
</dbReference>
<comment type="caution">
    <text evidence="3">The sequence shown here is derived from an EMBL/GenBank/DDBJ whole genome shotgun (WGS) entry which is preliminary data.</text>
</comment>
<evidence type="ECO:0000313" key="3">
    <source>
        <dbReference type="EMBL" id="GEO96870.1"/>
    </source>
</evidence>
<proteinExistence type="predicted"/>